<dbReference type="OrthoDB" id="19956at2759"/>
<dbReference type="InterPro" id="IPR008373">
    <property type="entry name" value="Saposin"/>
</dbReference>
<evidence type="ECO:0000313" key="5">
    <source>
        <dbReference type="EMBL" id="EGC37688.1"/>
    </source>
</evidence>
<dbReference type="Gene3D" id="1.10.225.10">
    <property type="entry name" value="Saposin-like"/>
    <property type="match status" value="2"/>
</dbReference>
<dbReference type="Pfam" id="PF03489">
    <property type="entry name" value="SapB_2"/>
    <property type="match status" value="1"/>
</dbReference>
<evidence type="ECO:0000256" key="3">
    <source>
        <dbReference type="SAM" id="SignalP"/>
    </source>
</evidence>
<feature type="domain" description="Saposin B-type" evidence="4">
    <location>
        <begin position="23"/>
        <end position="104"/>
    </location>
</feature>
<dbReference type="Proteomes" id="UP000001064">
    <property type="component" value="Unassembled WGS sequence"/>
</dbReference>
<dbReference type="GeneID" id="10499378"/>
<dbReference type="SUPFAM" id="SSF47862">
    <property type="entry name" value="Saposin"/>
    <property type="match status" value="2"/>
</dbReference>
<dbReference type="Pfam" id="PF05184">
    <property type="entry name" value="SapB_1"/>
    <property type="match status" value="1"/>
</dbReference>
<dbReference type="PRINTS" id="PR01797">
    <property type="entry name" value="SAPOSIN"/>
</dbReference>
<dbReference type="GO" id="GO:0005764">
    <property type="term" value="C:lysosome"/>
    <property type="evidence" value="ECO:0007669"/>
    <property type="project" value="InterPro"/>
</dbReference>
<dbReference type="AlphaFoldDB" id="F0ZEG1"/>
<dbReference type="InterPro" id="IPR011001">
    <property type="entry name" value="Saposin-like"/>
</dbReference>
<sequence length="194" mass="21972">MKFLLILILALLSNLIVINARTNNEECTFCGFIINYIEGQVETNKTENEILGELEKVCSFVPNSLQSTCDSLVMVDGEDLIKMVFAKENSTVICEQIDMCPKSSNKYQNLKKPISDEVYCTICNFISGETEELLQKYDNDTQIMEMLDNDCARYGRSSTICQTLVSQYFPVIVYLLKEGQPPQAICNEIRLCGQ</sequence>
<dbReference type="InterPro" id="IPR008139">
    <property type="entry name" value="SaposinB_dom"/>
</dbReference>
<evidence type="ECO:0000313" key="6">
    <source>
        <dbReference type="Proteomes" id="UP000001064"/>
    </source>
</evidence>
<dbReference type="InterPro" id="IPR051428">
    <property type="entry name" value="Sphingo_Act-Surfact_Prot"/>
</dbReference>
<dbReference type="GO" id="GO:0016020">
    <property type="term" value="C:membrane"/>
    <property type="evidence" value="ECO:0007669"/>
    <property type="project" value="GOC"/>
</dbReference>
<protein>
    <recommendedName>
        <fullName evidence="4">Saposin B-type domain-containing protein</fullName>
    </recommendedName>
</protein>
<dbReference type="GO" id="GO:0006665">
    <property type="term" value="P:sphingolipid metabolic process"/>
    <property type="evidence" value="ECO:0007669"/>
    <property type="project" value="InterPro"/>
</dbReference>
<dbReference type="KEGG" id="dpp:DICPUDRAFT_76726"/>
<dbReference type="SMART" id="SM00741">
    <property type="entry name" value="SapB"/>
    <property type="match status" value="2"/>
</dbReference>
<dbReference type="RefSeq" id="XP_003285792.1">
    <property type="nucleotide sequence ID" value="XM_003285744.1"/>
</dbReference>
<gene>
    <name evidence="5" type="ORF">DICPUDRAFT_76726</name>
</gene>
<dbReference type="PANTHER" id="PTHR11480:SF68">
    <property type="entry name" value="SAPOSIN B DOMAIN-CONTAINING PROTEIN-RELATED"/>
    <property type="match status" value="1"/>
</dbReference>
<dbReference type="OMA" id="AICNEIR"/>
<feature type="signal peptide" evidence="3">
    <location>
        <begin position="1"/>
        <end position="20"/>
    </location>
</feature>
<dbReference type="InterPro" id="IPR007856">
    <property type="entry name" value="SapB_1"/>
</dbReference>
<evidence type="ECO:0000259" key="4">
    <source>
        <dbReference type="PROSITE" id="PS50015"/>
    </source>
</evidence>
<keyword evidence="2" id="KW-0325">Glycoprotein</keyword>
<dbReference type="PANTHER" id="PTHR11480">
    <property type="entry name" value="SAPOSIN-RELATED"/>
    <property type="match status" value="1"/>
</dbReference>
<feature type="chain" id="PRO_5003265058" description="Saposin B-type domain-containing protein" evidence="3">
    <location>
        <begin position="21"/>
        <end position="194"/>
    </location>
</feature>
<evidence type="ECO:0000256" key="1">
    <source>
        <dbReference type="ARBA" id="ARBA00023157"/>
    </source>
</evidence>
<dbReference type="GO" id="GO:0005615">
    <property type="term" value="C:extracellular space"/>
    <property type="evidence" value="ECO:0000318"/>
    <property type="project" value="GO_Central"/>
</dbReference>
<keyword evidence="1" id="KW-1015">Disulfide bond</keyword>
<dbReference type="VEuPathDB" id="AmoebaDB:DICPUDRAFT_76726"/>
<dbReference type="eggNOG" id="KOG1340">
    <property type="taxonomic scope" value="Eukaryota"/>
</dbReference>
<evidence type="ECO:0000256" key="2">
    <source>
        <dbReference type="ARBA" id="ARBA00023180"/>
    </source>
</evidence>
<proteinExistence type="predicted"/>
<accession>F0ZEG1</accession>
<name>F0ZEG1_DICPU</name>
<dbReference type="InParanoid" id="F0ZEG1"/>
<feature type="domain" description="Saposin B-type" evidence="4">
    <location>
        <begin position="116"/>
        <end position="194"/>
    </location>
</feature>
<keyword evidence="6" id="KW-1185">Reference proteome</keyword>
<organism evidence="5 6">
    <name type="scientific">Dictyostelium purpureum</name>
    <name type="common">Slime mold</name>
    <dbReference type="NCBI Taxonomy" id="5786"/>
    <lineage>
        <taxon>Eukaryota</taxon>
        <taxon>Amoebozoa</taxon>
        <taxon>Evosea</taxon>
        <taxon>Eumycetozoa</taxon>
        <taxon>Dictyostelia</taxon>
        <taxon>Dictyosteliales</taxon>
        <taxon>Dictyosteliaceae</taxon>
        <taxon>Dictyostelium</taxon>
    </lineage>
</organism>
<keyword evidence="3" id="KW-0732">Signal</keyword>
<dbReference type="PROSITE" id="PS50015">
    <property type="entry name" value="SAP_B"/>
    <property type="match status" value="2"/>
</dbReference>
<dbReference type="InterPro" id="IPR008138">
    <property type="entry name" value="SapB_2"/>
</dbReference>
<reference evidence="6" key="1">
    <citation type="journal article" date="2011" name="Genome Biol.">
        <title>Comparative genomics of the social amoebae Dictyostelium discoideum and Dictyostelium purpureum.</title>
        <authorList>
            <consortium name="US DOE Joint Genome Institute (JGI-PGF)"/>
            <person name="Sucgang R."/>
            <person name="Kuo A."/>
            <person name="Tian X."/>
            <person name="Salerno W."/>
            <person name="Parikh A."/>
            <person name="Feasley C.L."/>
            <person name="Dalin E."/>
            <person name="Tu H."/>
            <person name="Huang E."/>
            <person name="Barry K."/>
            <person name="Lindquist E."/>
            <person name="Shapiro H."/>
            <person name="Bruce D."/>
            <person name="Schmutz J."/>
            <person name="Salamov A."/>
            <person name="Fey P."/>
            <person name="Gaudet P."/>
            <person name="Anjard C."/>
            <person name="Babu M.M."/>
            <person name="Basu S."/>
            <person name="Bushmanova Y."/>
            <person name="van der Wel H."/>
            <person name="Katoh-Kurasawa M."/>
            <person name="Dinh C."/>
            <person name="Coutinho P.M."/>
            <person name="Saito T."/>
            <person name="Elias M."/>
            <person name="Schaap P."/>
            <person name="Kay R.R."/>
            <person name="Henrissat B."/>
            <person name="Eichinger L."/>
            <person name="Rivero F."/>
            <person name="Putnam N.H."/>
            <person name="West C.M."/>
            <person name="Loomis W.F."/>
            <person name="Chisholm R.L."/>
            <person name="Shaulsky G."/>
            <person name="Strassmann J.E."/>
            <person name="Queller D.C."/>
            <person name="Kuspa A."/>
            <person name="Grigoriev I.V."/>
        </authorList>
    </citation>
    <scope>NUCLEOTIDE SEQUENCE [LARGE SCALE GENOMIC DNA]</scope>
    <source>
        <strain evidence="6">QSDP1</strain>
    </source>
</reference>
<dbReference type="EMBL" id="GL870993">
    <property type="protein sequence ID" value="EGC37688.1"/>
    <property type="molecule type" value="Genomic_DNA"/>
</dbReference>